<evidence type="ECO:0000313" key="1">
    <source>
        <dbReference type="EMBL" id="CAH2236858.1"/>
    </source>
</evidence>
<dbReference type="GO" id="GO:0005811">
    <property type="term" value="C:lipid droplet"/>
    <property type="evidence" value="ECO:0007669"/>
    <property type="project" value="TreeGrafter"/>
</dbReference>
<name>A0A8S4RJU7_9NEOP</name>
<organism evidence="1 2">
    <name type="scientific">Pararge aegeria aegeria</name>
    <dbReference type="NCBI Taxonomy" id="348720"/>
    <lineage>
        <taxon>Eukaryota</taxon>
        <taxon>Metazoa</taxon>
        <taxon>Ecdysozoa</taxon>
        <taxon>Arthropoda</taxon>
        <taxon>Hexapoda</taxon>
        <taxon>Insecta</taxon>
        <taxon>Pterygota</taxon>
        <taxon>Neoptera</taxon>
        <taxon>Endopterygota</taxon>
        <taxon>Lepidoptera</taxon>
        <taxon>Glossata</taxon>
        <taxon>Ditrysia</taxon>
        <taxon>Papilionoidea</taxon>
        <taxon>Nymphalidae</taxon>
        <taxon>Satyrinae</taxon>
        <taxon>Satyrini</taxon>
        <taxon>Parargina</taxon>
        <taxon>Pararge</taxon>
    </lineage>
</organism>
<accession>A0A8S4RJU7</accession>
<dbReference type="OrthoDB" id="10253736at2759"/>
<protein>
    <submittedName>
        <fullName evidence="1">Jg607 protein</fullName>
    </submittedName>
</protein>
<dbReference type="SUPFAM" id="SSF51735">
    <property type="entry name" value="NAD(P)-binding Rossmann-fold domains"/>
    <property type="match status" value="1"/>
</dbReference>
<feature type="non-terminal residue" evidence="1">
    <location>
        <position position="1"/>
    </location>
</feature>
<reference evidence="1" key="1">
    <citation type="submission" date="2022-03" db="EMBL/GenBank/DDBJ databases">
        <authorList>
            <person name="Lindestad O."/>
        </authorList>
    </citation>
    <scope>NUCLEOTIDE SEQUENCE</scope>
</reference>
<dbReference type="EMBL" id="CAKXAJ010025230">
    <property type="protein sequence ID" value="CAH2236858.1"/>
    <property type="molecule type" value="Genomic_DNA"/>
</dbReference>
<dbReference type="InterPro" id="IPR036291">
    <property type="entry name" value="NAD(P)-bd_dom_sf"/>
</dbReference>
<dbReference type="InterPro" id="IPR002347">
    <property type="entry name" value="SDR_fam"/>
</dbReference>
<proteinExistence type="predicted"/>
<dbReference type="Proteomes" id="UP000838756">
    <property type="component" value="Unassembled WGS sequence"/>
</dbReference>
<dbReference type="Gene3D" id="3.40.50.720">
    <property type="entry name" value="NAD(P)-binding Rossmann-like Domain"/>
    <property type="match status" value="1"/>
</dbReference>
<evidence type="ECO:0000313" key="2">
    <source>
        <dbReference type="Proteomes" id="UP000838756"/>
    </source>
</evidence>
<keyword evidence="2" id="KW-1185">Reference proteome</keyword>
<dbReference type="PANTHER" id="PTHR24322:SF729">
    <property type="entry name" value="MIP05442P"/>
    <property type="match status" value="1"/>
</dbReference>
<dbReference type="AlphaFoldDB" id="A0A8S4RJU7"/>
<dbReference type="PANTHER" id="PTHR24322">
    <property type="entry name" value="PKSB"/>
    <property type="match status" value="1"/>
</dbReference>
<gene>
    <name evidence="1" type="primary">jg607</name>
    <name evidence="1" type="ORF">PAEG_LOCUS14193</name>
</gene>
<sequence length="118" mass="13111">LNKTSSALKDEGYEVASYVIDLADRAAVYSTAQKVKIEVGKVDILINNAGIVFGETLLDLNDAAIETTYKVNIISHYWHPYGVSDNENALTFETCCQLNGDKTLYNCCDVMPRLFVRP</sequence>
<comment type="caution">
    <text evidence="1">The sequence shown here is derived from an EMBL/GenBank/DDBJ whole genome shotgun (WGS) entry which is preliminary data.</text>
</comment>
<dbReference type="GO" id="GO:0016616">
    <property type="term" value="F:oxidoreductase activity, acting on the CH-OH group of donors, NAD or NADP as acceptor"/>
    <property type="evidence" value="ECO:0007669"/>
    <property type="project" value="TreeGrafter"/>
</dbReference>
<dbReference type="Pfam" id="PF00106">
    <property type="entry name" value="adh_short"/>
    <property type="match status" value="1"/>
</dbReference>